<proteinExistence type="predicted"/>
<dbReference type="OMA" id="RIYECHH"/>
<gene>
    <name evidence="1" type="ORF">PPRIM_AZ9-3.1.T0060457</name>
</gene>
<keyword evidence="2" id="KW-1185">Reference proteome</keyword>
<name>A0A8S1JPG4_PARPR</name>
<accession>A0A8S1JPG4</accession>
<reference evidence="1" key="1">
    <citation type="submission" date="2021-01" db="EMBL/GenBank/DDBJ databases">
        <authorList>
            <consortium name="Genoscope - CEA"/>
            <person name="William W."/>
        </authorList>
    </citation>
    <scope>NUCLEOTIDE SEQUENCE</scope>
</reference>
<protein>
    <submittedName>
        <fullName evidence="1">Uncharacterized protein</fullName>
    </submittedName>
</protein>
<dbReference type="Proteomes" id="UP000688137">
    <property type="component" value="Unassembled WGS sequence"/>
</dbReference>
<dbReference type="EMBL" id="CAJJDM010000003">
    <property type="protein sequence ID" value="CAD8044373.1"/>
    <property type="molecule type" value="Genomic_DNA"/>
</dbReference>
<sequence>MSQQEIECSTDCKAIGLTNEKKEKIQNRITIDQMPNKELTNCHCQLSKDHKSKKCQSMAKCKYQLTNELSQLIDITLYKYLNEISNSDTSIEATAYKKIIHCIRDFNSMKDYNDEFRLKLKLINKDQEIEAQDKDQEPLEESYPKIAAELKEFPQDFKNDNFIRIAICLQEQIDQILDGEETFFFFFFKQGLDCSIQKSIQFLQRANQREIECQWEQSQGSTNVSKLKSDTYKISLISIQKNQLDFEPLKKENLQFINFYQDESQGQIQNKINTSNINYNIPIENSLESLKVALKFFLKEKLKEFKPHIIIFFFEISNTLIKDPQIFYQLVKSFHKISQGRLIIIPQIDQQFQFSKNEIIQLYINCTNNCFLGCLKNQHTQKLDQSSLIQYYERLYPYFIEANNQQKKQYYRNQLKSLQIQQQKQIEKQSRQNLHKEFPLIDKDGNLVLLDIGQEIDITKIQYFVEYDQNQNGEYNGFIILIESKRIQIIFFSEQNQLVQSKNQKFQIVKKQQISLPQNKNGVYFFDKELNILIYFFGYSEADEFCSDIQFIEISNLIIEWQIVKYQQSKKKVEDGTYTNFQQIINLIKYRSQFSVTKNRIDGFSSQDNCYVCLGGTYYNDECNYGCIIQEVVIEFKQKVYNTKIVEKSKIDKFYKECPNPLLIRMNEAFVLYFEKNGPFNINNCNPSITKLCFWKSRQHLIQNIKINFKDIKTSHWLLQLNQQLSSNQKNLRMCHVQQAVENLLSFRILVEEQSVQKQPLYIENKHTLRKFFILTISFFSLKNEILIDCKQFQVNSHIQMKTIHDLQREEKQELYQNSVENLKNTFIFHYKEYDHQYILCYINETKKVEFKRFVFYDPKTQDNDDFRDYQELIYQDWAFSKLYLIRKQITLTDCQLRIYECHHINFIDIKDSQDDILHQVHIHQIYMISDFKSTYQLLGFHVEIKNDDTFEAIVLTNKNYYQIVNQKKAITHTNKKHNKPLNVNAQQKFYFIKFKSSYYLFYKKLQFQQASVNKVSQNIIEIKYMFLDSNLQVLIGNTILCSLNENLPIIGPLDGLINTIKSQDNLVEIQILINQNTLIFKSSIICRVNQETNQLDQLNVNSQIPSKNEGFNMFPLIQSNRKKGDYIVKQSKDHSKICCE</sequence>
<dbReference type="AlphaFoldDB" id="A0A8S1JPG4"/>
<evidence type="ECO:0000313" key="1">
    <source>
        <dbReference type="EMBL" id="CAD8044373.1"/>
    </source>
</evidence>
<organism evidence="1 2">
    <name type="scientific">Paramecium primaurelia</name>
    <dbReference type="NCBI Taxonomy" id="5886"/>
    <lineage>
        <taxon>Eukaryota</taxon>
        <taxon>Sar</taxon>
        <taxon>Alveolata</taxon>
        <taxon>Ciliophora</taxon>
        <taxon>Intramacronucleata</taxon>
        <taxon>Oligohymenophorea</taxon>
        <taxon>Peniculida</taxon>
        <taxon>Parameciidae</taxon>
        <taxon>Paramecium</taxon>
    </lineage>
</organism>
<comment type="caution">
    <text evidence="1">The sequence shown here is derived from an EMBL/GenBank/DDBJ whole genome shotgun (WGS) entry which is preliminary data.</text>
</comment>
<evidence type="ECO:0000313" key="2">
    <source>
        <dbReference type="Proteomes" id="UP000688137"/>
    </source>
</evidence>